<keyword evidence="4" id="KW-1185">Reference proteome</keyword>
<feature type="signal peptide" evidence="2">
    <location>
        <begin position="1"/>
        <end position="28"/>
    </location>
</feature>
<dbReference type="RefSeq" id="WP_058643644.1">
    <property type="nucleotide sequence ID" value="NZ_LDSL01000134.1"/>
</dbReference>
<comment type="caution">
    <text evidence="3">The sequence shown here is derived from an EMBL/GenBank/DDBJ whole genome shotgun (WGS) entry which is preliminary data.</text>
</comment>
<evidence type="ECO:0000313" key="4">
    <source>
        <dbReference type="Proteomes" id="UP000072741"/>
    </source>
</evidence>
<sequence length="328" mass="34503">MTTIPFGRRAVLFSALALGCLASLGAQAQTWPIKPIKVIAPSTAGGAPDVYARALADLMSRELGQPMVVENAPAVGGMVAAQQMQRAQPDGYTLLVSTAGMMTITPNANPKARYQPADFTPICQGVDAGLVLAGSPTLGPKDFKALQQWLKAEKAPPSYSSYSPGSPAHFLGYQLSEASNVPMTHVPYRSGPQQIIDMVGGIAPLGFTQIATASPQIKAGKLVAFATTGPQRAPELPDVPTVRELGLPQLETTVWFGLTGPAGLPALVAKRLTDAHRKVLASPEFRNRMATSGLVPSADICGDAFLKKMNDESARWARIVKATGFVAD</sequence>
<proteinExistence type="inferred from homology"/>
<evidence type="ECO:0000256" key="2">
    <source>
        <dbReference type="SAM" id="SignalP"/>
    </source>
</evidence>
<reference evidence="3 4" key="1">
    <citation type="journal article" date="2016" name="Front. Microbiol.">
        <title>Genomic Resource of Rice Seed Associated Bacteria.</title>
        <authorList>
            <person name="Midha S."/>
            <person name="Bansal K."/>
            <person name="Sharma S."/>
            <person name="Kumar N."/>
            <person name="Patil P.P."/>
            <person name="Chaudhry V."/>
            <person name="Patil P.B."/>
        </authorList>
    </citation>
    <scope>NUCLEOTIDE SEQUENCE [LARGE SCALE GENOMIC DNA]</scope>
    <source>
        <strain evidence="3 4">NS331</strain>
    </source>
</reference>
<dbReference type="PANTHER" id="PTHR42928">
    <property type="entry name" value="TRICARBOXYLATE-BINDING PROTEIN"/>
    <property type="match status" value="1"/>
</dbReference>
<dbReference type="EMBL" id="LDSL01000134">
    <property type="protein sequence ID" value="KTT15779.1"/>
    <property type="molecule type" value="Genomic_DNA"/>
</dbReference>
<evidence type="ECO:0000313" key="3">
    <source>
        <dbReference type="EMBL" id="KTT15779.1"/>
    </source>
</evidence>
<dbReference type="InterPro" id="IPR005064">
    <property type="entry name" value="BUG"/>
</dbReference>
<dbReference type="OrthoDB" id="8878357at2"/>
<comment type="similarity">
    <text evidence="1">Belongs to the UPF0065 (bug) family.</text>
</comment>
<keyword evidence="2" id="KW-0732">Signal</keyword>
<name>A0A147GNY4_9BURK</name>
<dbReference type="Gene3D" id="3.40.190.150">
    <property type="entry name" value="Bordetella uptake gene, domain 1"/>
    <property type="match status" value="1"/>
</dbReference>
<evidence type="ECO:0000256" key="1">
    <source>
        <dbReference type="ARBA" id="ARBA00006987"/>
    </source>
</evidence>
<evidence type="ECO:0008006" key="5">
    <source>
        <dbReference type="Google" id="ProtNLM"/>
    </source>
</evidence>
<feature type="chain" id="PRO_5007546666" description="Tripartite-type tricarboxylate transporter receptor subunit TctC" evidence="2">
    <location>
        <begin position="29"/>
        <end position="328"/>
    </location>
</feature>
<protein>
    <recommendedName>
        <fullName evidence="5">Tripartite-type tricarboxylate transporter receptor subunit TctC</fullName>
    </recommendedName>
</protein>
<organism evidence="3 4">
    <name type="scientific">Pseudacidovorax intermedius</name>
    <dbReference type="NCBI Taxonomy" id="433924"/>
    <lineage>
        <taxon>Bacteria</taxon>
        <taxon>Pseudomonadati</taxon>
        <taxon>Pseudomonadota</taxon>
        <taxon>Betaproteobacteria</taxon>
        <taxon>Burkholderiales</taxon>
        <taxon>Comamonadaceae</taxon>
        <taxon>Pseudacidovorax</taxon>
    </lineage>
</organism>
<dbReference type="PANTHER" id="PTHR42928:SF5">
    <property type="entry name" value="BLR1237 PROTEIN"/>
    <property type="match status" value="1"/>
</dbReference>
<dbReference type="Proteomes" id="UP000072741">
    <property type="component" value="Unassembled WGS sequence"/>
</dbReference>
<dbReference type="InterPro" id="IPR042100">
    <property type="entry name" value="Bug_dom1"/>
</dbReference>
<accession>A0A147GNY4</accession>
<dbReference type="Gene3D" id="3.40.190.10">
    <property type="entry name" value="Periplasmic binding protein-like II"/>
    <property type="match status" value="1"/>
</dbReference>
<dbReference type="CDD" id="cd07012">
    <property type="entry name" value="PBP2_Bug_TTT"/>
    <property type="match status" value="1"/>
</dbReference>
<dbReference type="PIRSF" id="PIRSF017082">
    <property type="entry name" value="YflP"/>
    <property type="match status" value="1"/>
</dbReference>
<dbReference type="AlphaFoldDB" id="A0A147GNY4"/>
<dbReference type="PATRIC" id="fig|433924.3.peg.951"/>
<dbReference type="Pfam" id="PF03401">
    <property type="entry name" value="TctC"/>
    <property type="match status" value="1"/>
</dbReference>
<gene>
    <name evidence="3" type="ORF">NS331_19680</name>
</gene>